<evidence type="ECO:0000256" key="1">
    <source>
        <dbReference type="SAM" id="MobiDB-lite"/>
    </source>
</evidence>
<dbReference type="Pfam" id="PF20700">
    <property type="entry name" value="Mutator"/>
    <property type="match status" value="1"/>
</dbReference>
<feature type="region of interest" description="Disordered" evidence="1">
    <location>
        <begin position="1"/>
        <end position="21"/>
    </location>
</feature>
<evidence type="ECO:0000259" key="2">
    <source>
        <dbReference type="Pfam" id="PF20700"/>
    </source>
</evidence>
<dbReference type="Proteomes" id="UP000807504">
    <property type="component" value="Unassembled WGS sequence"/>
</dbReference>
<keyword evidence="4" id="KW-1185">Reference proteome</keyword>
<proteinExistence type="predicted"/>
<dbReference type="InterPro" id="IPR049012">
    <property type="entry name" value="Mutator_transp_dom"/>
</dbReference>
<feature type="domain" description="Mutator-like transposase" evidence="2">
    <location>
        <begin position="170"/>
        <end position="255"/>
    </location>
</feature>
<protein>
    <recommendedName>
        <fullName evidence="2">Mutator-like transposase domain-containing protein</fullName>
    </recommendedName>
</protein>
<reference evidence="3" key="2">
    <citation type="submission" date="2020-06" db="EMBL/GenBank/DDBJ databases">
        <authorList>
            <person name="Sheffer M."/>
        </authorList>
    </citation>
    <scope>NUCLEOTIDE SEQUENCE</scope>
</reference>
<feature type="region of interest" description="Disordered" evidence="1">
    <location>
        <begin position="437"/>
        <end position="462"/>
    </location>
</feature>
<name>A0A8T0FFR4_ARGBR</name>
<evidence type="ECO:0000313" key="3">
    <source>
        <dbReference type="EMBL" id="KAF8789245.1"/>
    </source>
</evidence>
<comment type="caution">
    <text evidence="3">The sequence shown here is derived from an EMBL/GenBank/DDBJ whole genome shotgun (WGS) entry which is preliminary data.</text>
</comment>
<evidence type="ECO:0000313" key="4">
    <source>
        <dbReference type="Proteomes" id="UP000807504"/>
    </source>
</evidence>
<sequence length="462" mass="53148">MDAINRRYRKHKGRPSKRKSTCRANISKRLNQYVAENSDNIMSVENSATIEEACTDENKKSLRVSAKKLGVFPSTSSSTIYASENNSYIMMNNDMWFYLLSNIKCSECDMCPLDVESSGEESKWFETNKTLKLFRKLGKIMQLWKFSLWLLVYMQWTKGHLQNVCTSCTKKKTYNDDIMEVSRKNVRKKHQQSSSSSDENVDDVIGITVSFDGTWQNRGHSSLYGIGIIVDILTRLIIDDEIISKYCPGCTTAKRDHDGDAKTYHHYVLALNVYGKNVKLTKKESVKHVAKRLRTGPRNKVKECRRKGNATGGSKEGTLKENTILKLRNFYSKAINERVPDIQKMKSAIFASLFHSSSTDKTPRIVNWFYFMVFLSESSDNEVLPRKINSQFVPLSDHCHPRTEHAQLVEEWRVRYSPTAGRFGDNTKRTGNLNWRKQTSQRRSAVHSSTNHKQGIRRNSSM</sequence>
<accession>A0A8T0FFR4</accession>
<gene>
    <name evidence="3" type="ORF">HNY73_007195</name>
</gene>
<dbReference type="EMBL" id="JABXBU010000012">
    <property type="protein sequence ID" value="KAF8789245.1"/>
    <property type="molecule type" value="Genomic_DNA"/>
</dbReference>
<dbReference type="AlphaFoldDB" id="A0A8T0FFR4"/>
<organism evidence="3 4">
    <name type="scientific">Argiope bruennichi</name>
    <name type="common">Wasp spider</name>
    <name type="synonym">Aranea bruennichi</name>
    <dbReference type="NCBI Taxonomy" id="94029"/>
    <lineage>
        <taxon>Eukaryota</taxon>
        <taxon>Metazoa</taxon>
        <taxon>Ecdysozoa</taxon>
        <taxon>Arthropoda</taxon>
        <taxon>Chelicerata</taxon>
        <taxon>Arachnida</taxon>
        <taxon>Araneae</taxon>
        <taxon>Araneomorphae</taxon>
        <taxon>Entelegynae</taxon>
        <taxon>Araneoidea</taxon>
        <taxon>Araneidae</taxon>
        <taxon>Argiope</taxon>
    </lineage>
</organism>
<reference evidence="3" key="1">
    <citation type="journal article" date="2020" name="bioRxiv">
        <title>Chromosome-level reference genome of the European wasp spider Argiope bruennichi: a resource for studies on range expansion and evolutionary adaptation.</title>
        <authorList>
            <person name="Sheffer M.M."/>
            <person name="Hoppe A."/>
            <person name="Krehenwinkel H."/>
            <person name="Uhl G."/>
            <person name="Kuss A.W."/>
            <person name="Jensen L."/>
            <person name="Jensen C."/>
            <person name="Gillespie R.G."/>
            <person name="Hoff K.J."/>
            <person name="Prost S."/>
        </authorList>
    </citation>
    <scope>NUCLEOTIDE SEQUENCE</scope>
</reference>